<accession>A0A6C0C0P1</accession>
<dbReference type="Pfam" id="PF19064">
    <property type="entry name" value="DUF5760"/>
    <property type="match status" value="1"/>
</dbReference>
<dbReference type="AlphaFoldDB" id="A0A6C0C0P1"/>
<evidence type="ECO:0000256" key="1">
    <source>
        <dbReference type="SAM" id="Coils"/>
    </source>
</evidence>
<evidence type="ECO:0000313" key="2">
    <source>
        <dbReference type="EMBL" id="QHS97344.1"/>
    </source>
</evidence>
<feature type="coiled-coil region" evidence="1">
    <location>
        <begin position="17"/>
        <end position="44"/>
    </location>
</feature>
<dbReference type="InterPro" id="IPR043918">
    <property type="entry name" value="DUF5760"/>
</dbReference>
<name>A0A6C0C0P1_9ZZZZ</name>
<organism evidence="2">
    <name type="scientific">viral metagenome</name>
    <dbReference type="NCBI Taxonomy" id="1070528"/>
    <lineage>
        <taxon>unclassified sequences</taxon>
        <taxon>metagenomes</taxon>
        <taxon>organismal metagenomes</taxon>
    </lineage>
</organism>
<keyword evidence="1" id="KW-0175">Coiled coil</keyword>
<reference evidence="2" key="1">
    <citation type="journal article" date="2020" name="Nature">
        <title>Giant virus diversity and host interactions through global metagenomics.</title>
        <authorList>
            <person name="Schulz F."/>
            <person name="Roux S."/>
            <person name="Paez-Espino D."/>
            <person name="Jungbluth S."/>
            <person name="Walsh D.A."/>
            <person name="Denef V.J."/>
            <person name="McMahon K.D."/>
            <person name="Konstantinidis K.T."/>
            <person name="Eloe-Fadrosh E.A."/>
            <person name="Kyrpides N.C."/>
            <person name="Woyke T."/>
        </authorList>
    </citation>
    <scope>NUCLEOTIDE SEQUENCE</scope>
    <source>
        <strain evidence="2">GVMAG-M-3300020169-51</strain>
    </source>
</reference>
<proteinExistence type="predicted"/>
<sequence>MSFEQNIQEWVSIDNKIKRYQDAIRNERREKNNLTEQILNYVETEKLTHAQIQISDGLLKFQNNKVTAPLTFKFLKECLNECIESEEKVEQLINYIRERRNVKYVKDIKRLYQ</sequence>
<dbReference type="EMBL" id="MN739293">
    <property type="protein sequence ID" value="QHS97344.1"/>
    <property type="molecule type" value="Genomic_DNA"/>
</dbReference>
<protein>
    <submittedName>
        <fullName evidence="2">Uncharacterized protein</fullName>
    </submittedName>
</protein>